<accession>A0A1U7XMT6</accession>
<feature type="region of interest" description="Disordered" evidence="2">
    <location>
        <begin position="1"/>
        <end position="20"/>
    </location>
</feature>
<dbReference type="InterPro" id="IPR043502">
    <property type="entry name" value="DNA/RNA_pol_sf"/>
</dbReference>
<feature type="domain" description="Reverse transcriptase Ty1/copia-type" evidence="3">
    <location>
        <begin position="583"/>
        <end position="636"/>
    </location>
</feature>
<keyword evidence="1" id="KW-0064">Aspartyl protease</keyword>
<dbReference type="InterPro" id="IPR013103">
    <property type="entry name" value="RVT_2"/>
</dbReference>
<dbReference type="RefSeq" id="XP_009792208.1">
    <property type="nucleotide sequence ID" value="XM_009793906.1"/>
</dbReference>
<dbReference type="AlphaFoldDB" id="A0A1U7XMT6"/>
<dbReference type="PANTHER" id="PTHR11439">
    <property type="entry name" value="GAG-POL-RELATED RETROTRANSPOSON"/>
    <property type="match status" value="1"/>
</dbReference>
<feature type="compositionally biased region" description="Polar residues" evidence="2">
    <location>
        <begin position="10"/>
        <end position="20"/>
    </location>
</feature>
<proteinExistence type="predicted"/>
<dbReference type="eggNOG" id="KOG0017">
    <property type="taxonomic scope" value="Eukaryota"/>
</dbReference>
<evidence type="ECO:0000259" key="5">
    <source>
        <dbReference type="Pfam" id="PF22936"/>
    </source>
</evidence>
<reference evidence="6" key="1">
    <citation type="journal article" date="2013" name="Genome Biol.">
        <title>Reference genomes and transcriptomes of Nicotiana sylvestris and Nicotiana tomentosiformis.</title>
        <authorList>
            <person name="Sierro N."/>
            <person name="Battey J.N."/>
            <person name="Ouadi S."/>
            <person name="Bovet L."/>
            <person name="Goepfert S."/>
            <person name="Bakaher N."/>
            <person name="Peitsch M.C."/>
            <person name="Ivanov N.V."/>
        </authorList>
    </citation>
    <scope>NUCLEOTIDE SEQUENCE [LARGE SCALE GENOMIC DNA]</scope>
</reference>
<dbReference type="InterPro" id="IPR054722">
    <property type="entry name" value="PolX-like_BBD"/>
</dbReference>
<reference evidence="7" key="2">
    <citation type="submission" date="2025-08" db="UniProtKB">
        <authorList>
            <consortium name="RefSeq"/>
        </authorList>
    </citation>
    <scope>IDENTIFICATION</scope>
    <source>
        <tissue evidence="7">Leaf</tissue>
    </source>
</reference>
<dbReference type="InterPro" id="IPR029472">
    <property type="entry name" value="Copia-like_N"/>
</dbReference>
<protein>
    <submittedName>
        <fullName evidence="7">Uncharacterized protein LOC104239302</fullName>
    </submittedName>
</protein>
<keyword evidence="1" id="KW-0378">Hydrolase</keyword>
<gene>
    <name evidence="7" type="primary">LOC104239302</name>
</gene>
<evidence type="ECO:0000313" key="6">
    <source>
        <dbReference type="Proteomes" id="UP000189701"/>
    </source>
</evidence>
<evidence type="ECO:0000256" key="1">
    <source>
        <dbReference type="ARBA" id="ARBA00022750"/>
    </source>
</evidence>
<evidence type="ECO:0000313" key="7">
    <source>
        <dbReference type="RefSeq" id="XP_009792208.1"/>
    </source>
</evidence>
<evidence type="ECO:0000256" key="2">
    <source>
        <dbReference type="SAM" id="MobiDB-lite"/>
    </source>
</evidence>
<evidence type="ECO:0000259" key="3">
    <source>
        <dbReference type="Pfam" id="PF07727"/>
    </source>
</evidence>
<dbReference type="STRING" id="4096.A0A1U7XMT6"/>
<feature type="domain" description="Retrotransposon Copia-like N-terminal" evidence="4">
    <location>
        <begin position="29"/>
        <end position="75"/>
    </location>
</feature>
<organism evidence="6 7">
    <name type="scientific">Nicotiana sylvestris</name>
    <name type="common">Wood tobacco</name>
    <name type="synonym">South American tobacco</name>
    <dbReference type="NCBI Taxonomy" id="4096"/>
    <lineage>
        <taxon>Eukaryota</taxon>
        <taxon>Viridiplantae</taxon>
        <taxon>Streptophyta</taxon>
        <taxon>Embryophyta</taxon>
        <taxon>Tracheophyta</taxon>
        <taxon>Spermatophyta</taxon>
        <taxon>Magnoliopsida</taxon>
        <taxon>eudicotyledons</taxon>
        <taxon>Gunneridae</taxon>
        <taxon>Pentapetalae</taxon>
        <taxon>asterids</taxon>
        <taxon>lamiids</taxon>
        <taxon>Solanales</taxon>
        <taxon>Solanaceae</taxon>
        <taxon>Nicotianoideae</taxon>
        <taxon>Nicotianeae</taxon>
        <taxon>Nicotiana</taxon>
    </lineage>
</organism>
<dbReference type="GO" id="GO:0004190">
    <property type="term" value="F:aspartic-type endopeptidase activity"/>
    <property type="evidence" value="ECO:0007669"/>
    <property type="project" value="UniProtKB-KW"/>
</dbReference>
<sequence>MVNTEVPVDASSSNNSTYVPDSTSPLLLHSFDMPGMRLVSTPFSGSGYGGWRRSMIVSLSAKNKIGFVNGSCPRPITIDVAKLRQWDRCNNMVISWLTSSLSPTTAESVQYSETAESIWKQLERRYGAMNGTKKLWDELGTMRKNHGNRCMCAARDGIQKDEEEDKLPQFLMGLNERQVQHIPQLVLEAASFNVNANNKVFPLNVNSKTFPPKQYTQKMDFDQPKGNIFCKYYKNPGHLIDKCYKLHGFPQNFKFNKGKRMAANVTAEVECPATAYTLPQYNSPQLYNAFDHEEQASSVPGLTKQQYAQLMSLLQQTQVPSAVDSQISLMGSANFAGSTFSLPVYINDDSHICLLSGASRNVWIIDSEATDHMTSNKNMYYNLTPLPTPYLVTLPNGYKANVIYTGSVTLFPSFTLHRVLYIPSFQYNLVSVYKLILQISLHGFVYFLFMPFDTGSFHEEASGTCSPLLSSSLLVSTITDVGLPTPPDSYTISTPIPPSPNSTDVVLPISLDSSTVSAPTTAPSAKWSLFQLDVNNAFLHGDLDEEVYMKLPPSLTVASTSNSYSPLVCKLQKSASLPTMKSASSTVLLVVYVDDTILTGGDIVEIAALKQFLDDQFKIKDLGLLNYFLGIEILYDEFGGEVLPNPQSYRSLIGKLNFLTHTRPDLCFAVQHLSQFLKSPRIPHMVAAMHILRYLNVTLDVGVFLNASSDFSLQAFCDSDWAACPESRTSKSKKQAIVSLSSAEAEYRAMSKVVGELVCLVRLLADLDLPISAPVPVFCDNLAALHIAKNPVFHERTKHIEVDAISSGLSWWPSSLLTWQVGRGITLQLAGRVGIT</sequence>
<dbReference type="PANTHER" id="PTHR11439:SF470">
    <property type="entry name" value="CYSTEINE-RICH RLK (RECEPTOR-LIKE PROTEIN KINASE) 8"/>
    <property type="match status" value="1"/>
</dbReference>
<dbReference type="SUPFAM" id="SSF56672">
    <property type="entry name" value="DNA/RNA polymerases"/>
    <property type="match status" value="1"/>
</dbReference>
<feature type="domain" description="Retrovirus-related Pol polyprotein from transposon TNT 1-94-like beta-barrel" evidence="5">
    <location>
        <begin position="363"/>
        <end position="435"/>
    </location>
</feature>
<dbReference type="Pfam" id="PF22936">
    <property type="entry name" value="Pol_BBD"/>
    <property type="match status" value="1"/>
</dbReference>
<keyword evidence="1" id="KW-0645">Protease</keyword>
<dbReference type="CDD" id="cd09272">
    <property type="entry name" value="RNase_HI_RT_Ty1"/>
    <property type="match status" value="1"/>
</dbReference>
<keyword evidence="6" id="KW-1185">Reference proteome</keyword>
<evidence type="ECO:0000259" key="4">
    <source>
        <dbReference type="Pfam" id="PF14244"/>
    </source>
</evidence>
<dbReference type="Pfam" id="PF07727">
    <property type="entry name" value="RVT_2"/>
    <property type="match status" value="1"/>
</dbReference>
<name>A0A1U7XMT6_NICSY</name>
<dbReference type="Pfam" id="PF14244">
    <property type="entry name" value="Retrotran_gag_3"/>
    <property type="match status" value="1"/>
</dbReference>
<dbReference type="Proteomes" id="UP000189701">
    <property type="component" value="Unplaced"/>
</dbReference>